<keyword evidence="4" id="KW-1185">Reference proteome</keyword>
<sequence length="470" mass="49193">MWRRRARLTVALITLAAVATCSARDPLSGPPGYESPGLVGGGGWPYAQAAVSPADAEGAAYILDSSVLRLADGRAMLIPHGESEAVTVPITDPRVGAAVKGDRDWLRSGTVPGGSLEHRGMAARALLDLRLLTTPTGASTASWYGMWNYVWPRDAAFHAAAFAVTGHLDEARSVLSFLARVQGGDGSWDTRYRPEGSAVDDGRAIQLDEIGWVLWSTWFTARFADDGESTAPWSMVQAAADWIAGNLGADGLPPAGSDYFERKPSAEQDPDSPTLGVSAPLLVGLRSATALAAEGGHTGEAARWGEAAGVLDAAIRREYGPHGYPRSPIDGGDMDASVTFLAPPFAPSDLGVDFALGRAVERLGLENGGLLPGENWAGTATTAWTPEVAMFALADASSGRTVQAGSWLDWLAEHRTSLGVLPEKVDDQHRPASVAPLGWTASLVVLALRALADPLPVPPVSGTTVHEEAG</sequence>
<dbReference type="GO" id="GO:0005975">
    <property type="term" value="P:carbohydrate metabolic process"/>
    <property type="evidence" value="ECO:0007669"/>
    <property type="project" value="InterPro"/>
</dbReference>
<evidence type="ECO:0000313" key="4">
    <source>
        <dbReference type="Proteomes" id="UP000272400"/>
    </source>
</evidence>
<proteinExistence type="predicted"/>
<comment type="caution">
    <text evidence="3">The sequence shown here is derived from an EMBL/GenBank/DDBJ whole genome shotgun (WGS) entry which is preliminary data.</text>
</comment>
<dbReference type="InterPro" id="IPR012341">
    <property type="entry name" value="6hp_glycosidase-like_sf"/>
</dbReference>
<dbReference type="AlphaFoldDB" id="A0A3N1D9G5"/>
<accession>A0A3N1D9G5</accession>
<keyword evidence="2" id="KW-0732">Signal</keyword>
<feature type="signal peptide" evidence="2">
    <location>
        <begin position="1"/>
        <end position="23"/>
    </location>
</feature>
<dbReference type="SUPFAM" id="SSF48208">
    <property type="entry name" value="Six-hairpin glycosidases"/>
    <property type="match status" value="1"/>
</dbReference>
<feature type="region of interest" description="Disordered" evidence="1">
    <location>
        <begin position="254"/>
        <end position="275"/>
    </location>
</feature>
<evidence type="ECO:0000256" key="2">
    <source>
        <dbReference type="SAM" id="SignalP"/>
    </source>
</evidence>
<dbReference type="EMBL" id="RJKE01000001">
    <property type="protein sequence ID" value="ROO90170.1"/>
    <property type="molecule type" value="Genomic_DNA"/>
</dbReference>
<feature type="chain" id="PRO_5017985333" description="GH15 family glucan-1,4-alpha-glucosidase" evidence="2">
    <location>
        <begin position="24"/>
        <end position="470"/>
    </location>
</feature>
<dbReference type="Proteomes" id="UP000272400">
    <property type="component" value="Unassembled WGS sequence"/>
</dbReference>
<dbReference type="Gene3D" id="1.50.10.10">
    <property type="match status" value="1"/>
</dbReference>
<dbReference type="PANTHER" id="PTHR31616">
    <property type="entry name" value="TREHALASE"/>
    <property type="match status" value="1"/>
</dbReference>
<dbReference type="GO" id="GO:0004553">
    <property type="term" value="F:hydrolase activity, hydrolyzing O-glycosyl compounds"/>
    <property type="evidence" value="ECO:0007669"/>
    <property type="project" value="TreeGrafter"/>
</dbReference>
<evidence type="ECO:0008006" key="5">
    <source>
        <dbReference type="Google" id="ProtNLM"/>
    </source>
</evidence>
<protein>
    <recommendedName>
        <fullName evidence="5">GH15 family glucan-1,4-alpha-glucosidase</fullName>
    </recommendedName>
</protein>
<reference evidence="3 4" key="1">
    <citation type="submission" date="2018-11" db="EMBL/GenBank/DDBJ databases">
        <title>Sequencing the genomes of 1000 actinobacteria strains.</title>
        <authorList>
            <person name="Klenk H.-P."/>
        </authorList>
    </citation>
    <scope>NUCLEOTIDE SEQUENCE [LARGE SCALE GENOMIC DNA]</scope>
    <source>
        <strain evidence="3 4">DSM 44254</strain>
    </source>
</reference>
<evidence type="ECO:0000256" key="1">
    <source>
        <dbReference type="SAM" id="MobiDB-lite"/>
    </source>
</evidence>
<organism evidence="3 4">
    <name type="scientific">Actinocorallia herbida</name>
    <dbReference type="NCBI Taxonomy" id="58109"/>
    <lineage>
        <taxon>Bacteria</taxon>
        <taxon>Bacillati</taxon>
        <taxon>Actinomycetota</taxon>
        <taxon>Actinomycetes</taxon>
        <taxon>Streptosporangiales</taxon>
        <taxon>Thermomonosporaceae</taxon>
        <taxon>Actinocorallia</taxon>
    </lineage>
</organism>
<evidence type="ECO:0000313" key="3">
    <source>
        <dbReference type="EMBL" id="ROO90170.1"/>
    </source>
</evidence>
<name>A0A3N1D9G5_9ACTN</name>
<gene>
    <name evidence="3" type="ORF">EDD29_7888</name>
</gene>
<dbReference type="OrthoDB" id="3806982at2"/>
<dbReference type="PANTHER" id="PTHR31616:SF0">
    <property type="entry name" value="GLUCAN 1,4-ALPHA-GLUCOSIDASE"/>
    <property type="match status" value="1"/>
</dbReference>
<dbReference type="InterPro" id="IPR008928">
    <property type="entry name" value="6-hairpin_glycosidase_sf"/>
</dbReference>